<sequence>MKLEEMRNLLQEGLRAKDLNRKIKTCGGYWTTMYLESHEATVEGFSLQNTGLDSHICHGHGL</sequence>
<dbReference type="AlphaFoldDB" id="A0A0B7B1E2"/>
<evidence type="ECO:0000313" key="1">
    <source>
        <dbReference type="EMBL" id="CEK86838.1"/>
    </source>
</evidence>
<dbReference type="EMBL" id="HACG01039973">
    <property type="protein sequence ID" value="CEK86838.1"/>
    <property type="molecule type" value="Transcribed_RNA"/>
</dbReference>
<accession>A0A0B7B1E2</accession>
<organism evidence="1">
    <name type="scientific">Arion vulgaris</name>
    <dbReference type="NCBI Taxonomy" id="1028688"/>
    <lineage>
        <taxon>Eukaryota</taxon>
        <taxon>Metazoa</taxon>
        <taxon>Spiralia</taxon>
        <taxon>Lophotrochozoa</taxon>
        <taxon>Mollusca</taxon>
        <taxon>Gastropoda</taxon>
        <taxon>Heterobranchia</taxon>
        <taxon>Euthyneura</taxon>
        <taxon>Panpulmonata</taxon>
        <taxon>Eupulmonata</taxon>
        <taxon>Stylommatophora</taxon>
        <taxon>Helicina</taxon>
        <taxon>Arionoidea</taxon>
        <taxon>Arionidae</taxon>
        <taxon>Arion</taxon>
    </lineage>
</organism>
<gene>
    <name evidence="1" type="primary">ORF155903</name>
</gene>
<name>A0A0B7B1E2_9EUPU</name>
<reference evidence="1" key="1">
    <citation type="submission" date="2014-12" db="EMBL/GenBank/DDBJ databases">
        <title>Insight into the proteome of Arion vulgaris.</title>
        <authorList>
            <person name="Aradska J."/>
            <person name="Bulat T."/>
            <person name="Smidak R."/>
            <person name="Sarate P."/>
            <person name="Gangsoo J."/>
            <person name="Sialana F."/>
            <person name="Bilban M."/>
            <person name="Lubec G."/>
        </authorList>
    </citation>
    <scope>NUCLEOTIDE SEQUENCE</scope>
    <source>
        <tissue evidence="1">Skin</tissue>
    </source>
</reference>
<proteinExistence type="predicted"/>
<protein>
    <submittedName>
        <fullName evidence="1">Uncharacterized protein</fullName>
    </submittedName>
</protein>